<evidence type="ECO:0000313" key="2">
    <source>
        <dbReference type="EMBL" id="WMV33622.1"/>
    </source>
</evidence>
<keyword evidence="1" id="KW-0812">Transmembrane</keyword>
<accession>A0AAF0TUH3</accession>
<evidence type="ECO:0000256" key="1">
    <source>
        <dbReference type="SAM" id="Phobius"/>
    </source>
</evidence>
<sequence length="244" mass="28859">MCFTFLSVCGKYYSTNPLFKIIIIIYQIIILCKIILIPKMSSNRNHKNVHAFQKSNADRNARRCELYRLMPPEEKEILLARRRAKRAEMRKHNLSESSMNNDLATTSSSNSTIVFVAQSSDLMREPMLLLSEIGSTMPLEINYIKFLLYRNMKRRTTKGILVHTNKNIPHSSRSNHFCTFFHRQIQEQLKISIFLLPNLISWHLQVQFYNIFRIRVSYSLIFCFFCQTKHRTPSILLKTFKKEQ</sequence>
<organism evidence="2 3">
    <name type="scientific">Solanum verrucosum</name>
    <dbReference type="NCBI Taxonomy" id="315347"/>
    <lineage>
        <taxon>Eukaryota</taxon>
        <taxon>Viridiplantae</taxon>
        <taxon>Streptophyta</taxon>
        <taxon>Embryophyta</taxon>
        <taxon>Tracheophyta</taxon>
        <taxon>Spermatophyta</taxon>
        <taxon>Magnoliopsida</taxon>
        <taxon>eudicotyledons</taxon>
        <taxon>Gunneridae</taxon>
        <taxon>Pentapetalae</taxon>
        <taxon>asterids</taxon>
        <taxon>lamiids</taxon>
        <taxon>Solanales</taxon>
        <taxon>Solanaceae</taxon>
        <taxon>Solanoideae</taxon>
        <taxon>Solaneae</taxon>
        <taxon>Solanum</taxon>
    </lineage>
</organism>
<dbReference type="Proteomes" id="UP001234989">
    <property type="component" value="Chromosome 6"/>
</dbReference>
<keyword evidence="1" id="KW-1133">Transmembrane helix</keyword>
<proteinExistence type="predicted"/>
<protein>
    <submittedName>
        <fullName evidence="2">Uncharacterized protein</fullName>
    </submittedName>
</protein>
<reference evidence="2" key="1">
    <citation type="submission" date="2023-08" db="EMBL/GenBank/DDBJ databases">
        <title>A de novo genome assembly of Solanum verrucosum Schlechtendal, a Mexican diploid species geographically isolated from the other diploid A-genome species in potato relatives.</title>
        <authorList>
            <person name="Hosaka K."/>
        </authorList>
    </citation>
    <scope>NUCLEOTIDE SEQUENCE</scope>
    <source>
        <tissue evidence="2">Young leaves</tissue>
    </source>
</reference>
<keyword evidence="1" id="KW-0472">Membrane</keyword>
<feature type="transmembrane region" description="Helical" evidence="1">
    <location>
        <begin position="18"/>
        <end position="37"/>
    </location>
</feature>
<evidence type="ECO:0000313" key="3">
    <source>
        <dbReference type="Proteomes" id="UP001234989"/>
    </source>
</evidence>
<dbReference type="EMBL" id="CP133617">
    <property type="protein sequence ID" value="WMV33622.1"/>
    <property type="molecule type" value="Genomic_DNA"/>
</dbReference>
<gene>
    <name evidence="2" type="ORF">MTR67_027007</name>
</gene>
<keyword evidence="3" id="KW-1185">Reference proteome</keyword>
<dbReference type="AlphaFoldDB" id="A0AAF0TUH3"/>
<name>A0AAF0TUH3_SOLVR</name>